<protein>
    <submittedName>
        <fullName evidence="2">Conjugal transfer TrbH protein</fullName>
    </submittedName>
</protein>
<feature type="chain" id="PRO_5006918839" evidence="1">
    <location>
        <begin position="20"/>
        <end position="136"/>
    </location>
</feature>
<gene>
    <name evidence="2" type="ORF">Lsan_0093</name>
</gene>
<accession>A0A0W0ZM61</accession>
<organism evidence="2 3">
    <name type="scientific">Legionella santicrucis</name>
    <dbReference type="NCBI Taxonomy" id="45074"/>
    <lineage>
        <taxon>Bacteria</taxon>
        <taxon>Pseudomonadati</taxon>
        <taxon>Pseudomonadota</taxon>
        <taxon>Gammaproteobacteria</taxon>
        <taxon>Legionellales</taxon>
        <taxon>Legionellaceae</taxon>
        <taxon>Legionella</taxon>
    </lineage>
</organism>
<evidence type="ECO:0000313" key="3">
    <source>
        <dbReference type="Proteomes" id="UP000054703"/>
    </source>
</evidence>
<dbReference type="InterPro" id="IPR010837">
    <property type="entry name" value="Conjugal_tfr_TrbH"/>
</dbReference>
<dbReference type="PATRIC" id="fig|45074.5.peg.100"/>
<dbReference type="NCBIfam" id="NF010457">
    <property type="entry name" value="PRK13883.1-4"/>
    <property type="match status" value="1"/>
</dbReference>
<comment type="caution">
    <text evidence="2">The sequence shown here is derived from an EMBL/GenBank/DDBJ whole genome shotgun (WGS) entry which is preliminary data.</text>
</comment>
<dbReference type="Pfam" id="PF07283">
    <property type="entry name" value="TrbH"/>
    <property type="match status" value="2"/>
</dbReference>
<evidence type="ECO:0000313" key="2">
    <source>
        <dbReference type="EMBL" id="KTD70009.1"/>
    </source>
</evidence>
<dbReference type="PROSITE" id="PS51257">
    <property type="entry name" value="PROKAR_LIPOPROTEIN"/>
    <property type="match status" value="1"/>
</dbReference>
<feature type="signal peptide" evidence="1">
    <location>
        <begin position="1"/>
        <end position="19"/>
    </location>
</feature>
<dbReference type="RefSeq" id="WP_058512585.1">
    <property type="nucleotide sequence ID" value="NZ_CAAAIH010000040.1"/>
</dbReference>
<dbReference type="AlphaFoldDB" id="A0A0W0ZM61"/>
<evidence type="ECO:0000256" key="1">
    <source>
        <dbReference type="SAM" id="SignalP"/>
    </source>
</evidence>
<keyword evidence="3" id="KW-1185">Reference proteome</keyword>
<dbReference type="EMBL" id="LNYU01000003">
    <property type="protein sequence ID" value="KTD70009.1"/>
    <property type="molecule type" value="Genomic_DNA"/>
</dbReference>
<dbReference type="STRING" id="45074.Lsan_0093"/>
<dbReference type="Proteomes" id="UP000054703">
    <property type="component" value="Unassembled WGS sequence"/>
</dbReference>
<keyword evidence="1" id="KW-0732">Signal</keyword>
<reference evidence="2 3" key="1">
    <citation type="submission" date="2015-11" db="EMBL/GenBank/DDBJ databases">
        <title>Genomic analysis of 38 Legionella species identifies large and diverse effector repertoires.</title>
        <authorList>
            <person name="Burstein D."/>
            <person name="Amaro F."/>
            <person name="Zusman T."/>
            <person name="Lifshitz Z."/>
            <person name="Cohen O."/>
            <person name="Gilbert J.A."/>
            <person name="Pupko T."/>
            <person name="Shuman H.A."/>
            <person name="Segal G."/>
        </authorList>
    </citation>
    <scope>NUCLEOTIDE SEQUENCE [LARGE SCALE GENOMIC DNA]</scope>
    <source>
        <strain evidence="2 3">SC-63-C7</strain>
    </source>
</reference>
<dbReference type="OrthoDB" id="5654246at2"/>
<name>A0A0W0ZM61_9GAMM</name>
<proteinExistence type="predicted"/>
<sequence>MRKLSVLLLVIVLSSCASMQYGNFTVASQSKDIYLAKDATSQLIRIYPPAQNTFYISQKINDGFGINLIHEMRNKGYGVIENIQPRQKANLFYVVDEARKGSFYRVSLYVGSQTLSRVYVKTKEQIAPASPWSHKE</sequence>